<dbReference type="Pfam" id="PF01636">
    <property type="entry name" value="APH"/>
    <property type="match status" value="1"/>
</dbReference>
<keyword evidence="3" id="KW-1185">Reference proteome</keyword>
<keyword evidence="2" id="KW-0808">Transferase</keyword>
<evidence type="ECO:0000259" key="1">
    <source>
        <dbReference type="Pfam" id="PF01636"/>
    </source>
</evidence>
<dbReference type="Gene3D" id="3.90.1200.10">
    <property type="match status" value="1"/>
</dbReference>
<name>A0ABS2SU08_9BACI</name>
<accession>A0ABS2SU08</accession>
<dbReference type="GO" id="GO:0016301">
    <property type="term" value="F:kinase activity"/>
    <property type="evidence" value="ECO:0007669"/>
    <property type="project" value="UniProtKB-KW"/>
</dbReference>
<keyword evidence="2" id="KW-0418">Kinase</keyword>
<protein>
    <submittedName>
        <fullName evidence="2">Aminoglycoside phosphotransferase (APT) family kinase protein</fullName>
    </submittedName>
</protein>
<dbReference type="Proteomes" id="UP001179280">
    <property type="component" value="Unassembled WGS sequence"/>
</dbReference>
<feature type="domain" description="Aminoglycoside phosphotransferase" evidence="1">
    <location>
        <begin position="24"/>
        <end position="228"/>
    </location>
</feature>
<comment type="caution">
    <text evidence="2">The sequence shown here is derived from an EMBL/GenBank/DDBJ whole genome shotgun (WGS) entry which is preliminary data.</text>
</comment>
<organism evidence="2 3">
    <name type="scientific">Shouchella xiaoxiensis</name>
    <dbReference type="NCBI Taxonomy" id="766895"/>
    <lineage>
        <taxon>Bacteria</taxon>
        <taxon>Bacillati</taxon>
        <taxon>Bacillota</taxon>
        <taxon>Bacilli</taxon>
        <taxon>Bacillales</taxon>
        <taxon>Bacillaceae</taxon>
        <taxon>Shouchella</taxon>
    </lineage>
</organism>
<dbReference type="InterPro" id="IPR002575">
    <property type="entry name" value="Aminoglycoside_PTrfase"/>
</dbReference>
<sequence length="284" mass="32219">MIGTDIKDLLIKEERIAANATISVTELSGGTSSNVVLISSSDGLTCVLKKNQPDVIKEEAAFLEAYQHVNFLPTVLFKEARNEYMIYTFLPGTCNDPQREKQEMLRTLVREVVNHLRPVPSWGWGWSESLANSWGAFLDQERIAAKRTLMSFLSEEDHLLVAQLIERIKEHPSHYQPYMLHGDCGVHNFIFREGKLSGVIDPTPLVGEPLYDLLYAFCSSPEDLSEAILMEVVDELTVGSSFTKMSIIEHSIIVLYLRMSSCVQHHPHDLEAYLQAWSHWKSKL</sequence>
<dbReference type="InterPro" id="IPR011009">
    <property type="entry name" value="Kinase-like_dom_sf"/>
</dbReference>
<dbReference type="SUPFAM" id="SSF56112">
    <property type="entry name" value="Protein kinase-like (PK-like)"/>
    <property type="match status" value="1"/>
</dbReference>
<reference evidence="2" key="1">
    <citation type="submission" date="2021-01" db="EMBL/GenBank/DDBJ databases">
        <title>Genomic Encyclopedia of Type Strains, Phase IV (KMG-IV): sequencing the most valuable type-strain genomes for metagenomic binning, comparative biology and taxonomic classification.</title>
        <authorList>
            <person name="Goeker M."/>
        </authorList>
    </citation>
    <scope>NUCLEOTIDE SEQUENCE</scope>
    <source>
        <strain evidence="2">DSM 21943</strain>
    </source>
</reference>
<evidence type="ECO:0000313" key="3">
    <source>
        <dbReference type="Proteomes" id="UP001179280"/>
    </source>
</evidence>
<dbReference type="RefSeq" id="WP_204466329.1">
    <property type="nucleotide sequence ID" value="NZ_JAFBCV010000006.1"/>
</dbReference>
<evidence type="ECO:0000313" key="2">
    <source>
        <dbReference type="EMBL" id="MBM7838964.1"/>
    </source>
</evidence>
<proteinExistence type="predicted"/>
<dbReference type="EMBL" id="JAFBCV010000006">
    <property type="protein sequence ID" value="MBM7838964.1"/>
    <property type="molecule type" value="Genomic_DNA"/>
</dbReference>
<gene>
    <name evidence="2" type="ORF">JOC54_002234</name>
</gene>